<name>A0ABM0ZBV1_CAMSA</name>
<evidence type="ECO:0000313" key="7">
    <source>
        <dbReference type="RefSeq" id="XP_010513455.1"/>
    </source>
</evidence>
<dbReference type="GeneID" id="104789459"/>
<dbReference type="PANTHER" id="PTHR12933:SF0">
    <property type="entry name" value="U3 SMALL NUCLEOLAR RNA-ASSOCIATED PROTEIN 25 HOMOLOG"/>
    <property type="match status" value="1"/>
</dbReference>
<evidence type="ECO:0000259" key="4">
    <source>
        <dbReference type="Pfam" id="PF06862"/>
    </source>
</evidence>
<evidence type="ECO:0000256" key="2">
    <source>
        <dbReference type="ARBA" id="ARBA00009223"/>
    </source>
</evidence>
<feature type="domain" description="UTP25 NTP hydrolase-like" evidence="5">
    <location>
        <begin position="46"/>
        <end position="325"/>
    </location>
</feature>
<keyword evidence="6" id="KW-1185">Reference proteome</keyword>
<gene>
    <name evidence="7" type="primary">LOC104789459</name>
</gene>
<keyword evidence="3" id="KW-0539">Nucleus</keyword>
<organism evidence="6 7">
    <name type="scientific">Camelina sativa</name>
    <name type="common">False flax</name>
    <name type="synonym">Myagrum sativum</name>
    <dbReference type="NCBI Taxonomy" id="90675"/>
    <lineage>
        <taxon>Eukaryota</taxon>
        <taxon>Viridiplantae</taxon>
        <taxon>Streptophyta</taxon>
        <taxon>Embryophyta</taxon>
        <taxon>Tracheophyta</taxon>
        <taxon>Spermatophyta</taxon>
        <taxon>Magnoliopsida</taxon>
        <taxon>eudicotyledons</taxon>
        <taxon>Gunneridae</taxon>
        <taxon>Pentapetalae</taxon>
        <taxon>rosids</taxon>
        <taxon>malvids</taxon>
        <taxon>Brassicales</taxon>
        <taxon>Brassicaceae</taxon>
        <taxon>Camelineae</taxon>
        <taxon>Camelina</taxon>
    </lineage>
</organism>
<feature type="domain" description="UTP25 C-terminal" evidence="4">
    <location>
        <begin position="335"/>
        <end position="449"/>
    </location>
</feature>
<sequence>MAQNLNLTLKRHRPHENIHRKQDTKKCKRVEDESVAMFYEEQTIYMDFLHSNKRPFYNKGLGEDLSHMDAYLMHSLNHIFRTRDLIKKNESKISKLSEEEVLSDGGFLDQCFTRPKVLILLPYKSIAFRVVKRLIQLTPAEAQRVNVDNLDRFNKEFGCDDGDVKTFKYGKSEKPSDWQALIGEGNDDDIFMIGIKHTKKSIRLYSDFYLSDMIIASPVGIVIKAIGKAEENKELDVDYLSSIEVLIIDHADVKSMQNWKHVETVVKQLNRLPSKPHSLSKFRLMFRYLDGLARFYRQSIFLSSYLTAEMNTLFNHHCLNYKGKMKLESEYKGVLRKVLGNVIQNYERFDADSMVQAERARFEYFTKKVFPRIRDSVQGGVMIFISSKSELFMLRNLLNSQNASLCTLHADASNKEKSRARQEFFEGKKKIMLYTERAYFFWRYQLKSIVGDVSAKKMISSENSTFYFR</sequence>
<dbReference type="InterPro" id="IPR053939">
    <property type="entry name" value="UTP25_C"/>
</dbReference>
<dbReference type="RefSeq" id="XP_010513455.1">
    <property type="nucleotide sequence ID" value="XM_010515153.1"/>
</dbReference>
<evidence type="ECO:0000256" key="1">
    <source>
        <dbReference type="ARBA" id="ARBA00004604"/>
    </source>
</evidence>
<protein>
    <submittedName>
        <fullName evidence="7">U3 small nucleolar RNA-associated protein 25-like</fullName>
    </submittedName>
</protein>
<comment type="similarity">
    <text evidence="2">Belongs to the UTP25 family.</text>
</comment>
<dbReference type="InterPro" id="IPR027417">
    <property type="entry name" value="P-loop_NTPase"/>
</dbReference>
<dbReference type="InterPro" id="IPR010678">
    <property type="entry name" value="UTP25"/>
</dbReference>
<reference evidence="7" key="2">
    <citation type="submission" date="2025-08" db="UniProtKB">
        <authorList>
            <consortium name="RefSeq"/>
        </authorList>
    </citation>
    <scope>IDENTIFICATION</scope>
    <source>
        <tissue evidence="7">Leaf</tissue>
    </source>
</reference>
<comment type="subcellular location">
    <subcellularLocation>
        <location evidence="1">Nucleus</location>
        <location evidence="1">Nucleolus</location>
    </subcellularLocation>
</comment>
<accession>A0ABM0ZBV1</accession>
<dbReference type="Pfam" id="PF22916">
    <property type="entry name" value="UTP25_NTPase-like"/>
    <property type="match status" value="1"/>
</dbReference>
<evidence type="ECO:0000256" key="3">
    <source>
        <dbReference type="ARBA" id="ARBA00023242"/>
    </source>
</evidence>
<proteinExistence type="inferred from homology"/>
<evidence type="ECO:0000259" key="5">
    <source>
        <dbReference type="Pfam" id="PF22916"/>
    </source>
</evidence>
<dbReference type="PANTHER" id="PTHR12933">
    <property type="entry name" value="ORF PROTEIN-RELATED"/>
    <property type="match status" value="1"/>
</dbReference>
<dbReference type="SUPFAM" id="SSF52540">
    <property type="entry name" value="P-loop containing nucleoside triphosphate hydrolases"/>
    <property type="match status" value="1"/>
</dbReference>
<evidence type="ECO:0000313" key="6">
    <source>
        <dbReference type="Proteomes" id="UP000694864"/>
    </source>
</evidence>
<dbReference type="Pfam" id="PF06862">
    <property type="entry name" value="Utp25_C"/>
    <property type="match status" value="1"/>
</dbReference>
<dbReference type="Gene3D" id="3.40.50.300">
    <property type="entry name" value="P-loop containing nucleotide triphosphate hydrolases"/>
    <property type="match status" value="1"/>
</dbReference>
<dbReference type="InterPro" id="IPR053940">
    <property type="entry name" value="UTP25_NTPase-like"/>
</dbReference>
<dbReference type="Proteomes" id="UP000694864">
    <property type="component" value="Chromosome 5"/>
</dbReference>
<reference evidence="6" key="1">
    <citation type="journal article" date="2014" name="Nat. Commun.">
        <title>The emerging biofuel crop Camelina sativa retains a highly undifferentiated hexaploid genome structure.</title>
        <authorList>
            <person name="Kagale S."/>
            <person name="Koh C."/>
            <person name="Nixon J."/>
            <person name="Bollina V."/>
            <person name="Clarke W.E."/>
            <person name="Tuteja R."/>
            <person name="Spillane C."/>
            <person name="Robinson S.J."/>
            <person name="Links M.G."/>
            <person name="Clarke C."/>
            <person name="Higgins E.E."/>
            <person name="Huebert T."/>
            <person name="Sharpe A.G."/>
            <person name="Parkin I.A."/>
        </authorList>
    </citation>
    <scope>NUCLEOTIDE SEQUENCE [LARGE SCALE GENOMIC DNA]</scope>
    <source>
        <strain evidence="6">cv. DH55</strain>
    </source>
</reference>